<evidence type="ECO:0000313" key="2">
    <source>
        <dbReference type="EMBL" id="TCO09141.1"/>
    </source>
</evidence>
<feature type="transmembrane region" description="Helical" evidence="1">
    <location>
        <begin position="996"/>
        <end position="1022"/>
    </location>
</feature>
<name>A0A4R2GJY2_9BACT</name>
<feature type="transmembrane region" description="Helical" evidence="1">
    <location>
        <begin position="867"/>
        <end position="886"/>
    </location>
</feature>
<comment type="caution">
    <text evidence="2">The sequence shown here is derived from an EMBL/GenBank/DDBJ whole genome shotgun (WGS) entry which is preliminary data.</text>
</comment>
<dbReference type="Gene3D" id="3.30.70.1320">
    <property type="entry name" value="Multidrug efflux transporter AcrB pore domain like"/>
    <property type="match status" value="1"/>
</dbReference>
<keyword evidence="3" id="KW-1185">Reference proteome</keyword>
<dbReference type="InterPro" id="IPR027463">
    <property type="entry name" value="AcrB_DN_DC_subdom"/>
</dbReference>
<feature type="transmembrane region" description="Helical" evidence="1">
    <location>
        <begin position="965"/>
        <end position="984"/>
    </location>
</feature>
<dbReference type="PANTHER" id="PTHR32063:SF0">
    <property type="entry name" value="SWARMING MOTILITY PROTEIN SWRC"/>
    <property type="match status" value="1"/>
</dbReference>
<feature type="transmembrane region" description="Helical" evidence="1">
    <location>
        <begin position="12"/>
        <end position="32"/>
    </location>
</feature>
<dbReference type="Pfam" id="PF00873">
    <property type="entry name" value="ACR_tran"/>
    <property type="match status" value="1"/>
</dbReference>
<evidence type="ECO:0000256" key="1">
    <source>
        <dbReference type="SAM" id="Phobius"/>
    </source>
</evidence>
<organism evidence="2 3">
    <name type="scientific">Natronoflexus pectinivorans</name>
    <dbReference type="NCBI Taxonomy" id="682526"/>
    <lineage>
        <taxon>Bacteria</taxon>
        <taxon>Pseudomonadati</taxon>
        <taxon>Bacteroidota</taxon>
        <taxon>Bacteroidia</taxon>
        <taxon>Marinilabiliales</taxon>
        <taxon>Marinilabiliaceae</taxon>
        <taxon>Natronoflexus</taxon>
    </lineage>
</organism>
<accession>A0A4R2GJY2</accession>
<dbReference type="GO" id="GO:0042910">
    <property type="term" value="F:xenobiotic transmembrane transporter activity"/>
    <property type="evidence" value="ECO:0007669"/>
    <property type="project" value="TreeGrafter"/>
</dbReference>
<evidence type="ECO:0000313" key="3">
    <source>
        <dbReference type="Proteomes" id="UP000295221"/>
    </source>
</evidence>
<dbReference type="Gene3D" id="1.20.1640.10">
    <property type="entry name" value="Multidrug efflux transporter AcrB transmembrane domain"/>
    <property type="match status" value="2"/>
</dbReference>
<dbReference type="RefSeq" id="WP_132432946.1">
    <property type="nucleotide sequence ID" value="NZ_SLWK01000003.1"/>
</dbReference>
<dbReference type="EMBL" id="SLWK01000003">
    <property type="protein sequence ID" value="TCO09141.1"/>
    <property type="molecule type" value="Genomic_DNA"/>
</dbReference>
<dbReference type="PANTHER" id="PTHR32063">
    <property type="match status" value="1"/>
</dbReference>
<feature type="transmembrane region" description="Helical" evidence="1">
    <location>
        <begin position="529"/>
        <end position="546"/>
    </location>
</feature>
<dbReference type="PRINTS" id="PR00702">
    <property type="entry name" value="ACRIFLAVINRP"/>
</dbReference>
<keyword evidence="1" id="KW-1133">Transmembrane helix</keyword>
<dbReference type="SUPFAM" id="SSF82693">
    <property type="entry name" value="Multidrug efflux transporter AcrB pore domain, PN1, PN2, PC1 and PC2 subdomains"/>
    <property type="match status" value="3"/>
</dbReference>
<keyword evidence="1" id="KW-0472">Membrane</keyword>
<feature type="transmembrane region" description="Helical" evidence="1">
    <location>
        <begin position="461"/>
        <end position="483"/>
    </location>
</feature>
<dbReference type="Proteomes" id="UP000295221">
    <property type="component" value="Unassembled WGS sequence"/>
</dbReference>
<dbReference type="Gene3D" id="3.30.70.1440">
    <property type="entry name" value="Multidrug efflux transporter AcrB pore domain"/>
    <property type="match status" value="1"/>
</dbReference>
<dbReference type="AlphaFoldDB" id="A0A4R2GJY2"/>
<dbReference type="SUPFAM" id="SSF82714">
    <property type="entry name" value="Multidrug efflux transporter AcrB TolC docking domain, DN and DC subdomains"/>
    <property type="match status" value="2"/>
</dbReference>
<protein>
    <submittedName>
        <fullName evidence="2">HAE1 family hydrophobic/amphiphilic exporter-1</fullName>
    </submittedName>
</protein>
<dbReference type="GO" id="GO:0005886">
    <property type="term" value="C:plasma membrane"/>
    <property type="evidence" value="ECO:0007669"/>
    <property type="project" value="TreeGrafter"/>
</dbReference>
<feature type="transmembrane region" description="Helical" evidence="1">
    <location>
        <begin position="384"/>
        <end position="408"/>
    </location>
</feature>
<feature type="transmembrane region" description="Helical" evidence="1">
    <location>
        <begin position="893"/>
        <end position="913"/>
    </location>
</feature>
<keyword evidence="1" id="KW-0812">Transmembrane</keyword>
<dbReference type="Gene3D" id="3.30.2090.10">
    <property type="entry name" value="Multidrug efflux transporter AcrB TolC docking domain, DN and DC subdomains"/>
    <property type="match status" value="2"/>
</dbReference>
<proteinExistence type="predicted"/>
<sequence length="1027" mass="113852">MKLPHVSVKRPITTMMVFIAIFLFGAVALKILPRDVLPDIEFPTLTVITVYPGASAEVVEEQVTRRMETVLAATENLRTIQSSSKENVSFITMRFNWNVDINEASNSARDMIELVKRRLPRDVYQPVILKVNSAMIPVLSYAIQASDNYYELSDIIEEEIAAPLRKVEGVGTVVAIGAPRREIRVEVDPLKMQAYGLSVNQIATVLKSENITIPGGNINVGTRDFSVSVFGEIEDVSEIEDVVLKSFNQKPVRVRDVAVVNDDFEERNSYARSQSQRSVMFFVQKQTGTNTLQVADAVKAEMDHIRTLLPDDVEIIELIDSSDIVTRSIRNLFSTLWWAGLFVMIVVFIFLREWKSSLIIMLTMPISLIVAFIFMFMADYSINIFSLMSVVIAIGMVVDNAIVVLENVTRHVEEGSKPRQASVFGASEIGMAISASTLTTISVFVPMLFMGGIVGVLFKQLAVLTTVTLLASLITALSLTPMLSSRLLKPVKKGEEKHGRLYQLSEQVFVSIENFYKSTLNWAVHHKKVVVAVAVLFFGLTIYMGTRVGTDYIPQFDSGDVIIEFEMEIGTSPLETERVARRIESIVREEIPELQAEFSIVGQTEDGALTTVGFQEGRNIGTMLVRMGRPEERDRSAQEAADVVRRRIEAEIPEIEQFTVTGGSLLSNALFGNVSPIEVNITGHDFDRLNNMALRIQRELRQMSGFINIENTIDPGKAEYQIRVDKQRASQLGLNSAMIALQVRQNIYGADAGEFDDGGDEYDIVVRYSPQHRNSPDDLNNIMISTLTGKQVPVREVAAIVESRGPLEINREEQQRIVKVMADLNGISLGEGAARVQAMLDEIPHESGVSVELGGQITDQGESFDSLMLMFIAGILLVYMVMASQFESLKDPFIIIFAIPFSIIGVIWAFVITGLTLSVVTFIGVIMLLGVVVNNGIVLVDYTNLLRKRGYSLVEAVLEGGRSRLRPVLMTSFTTILGMTPMALSTGMGSEMWSPLGITIIGGMLFSTVITLVLVPVIYTLFNRKSQ</sequence>
<dbReference type="SUPFAM" id="SSF82866">
    <property type="entry name" value="Multidrug efflux transporter AcrB transmembrane domain"/>
    <property type="match status" value="2"/>
</dbReference>
<feature type="transmembrane region" description="Helical" evidence="1">
    <location>
        <begin position="429"/>
        <end position="449"/>
    </location>
</feature>
<dbReference type="OrthoDB" id="9798415at2"/>
<gene>
    <name evidence="2" type="ORF">EV194_10352</name>
</gene>
<reference evidence="2 3" key="1">
    <citation type="submission" date="2019-03" db="EMBL/GenBank/DDBJ databases">
        <title>Genomic Encyclopedia of Type Strains, Phase IV (KMG-IV): sequencing the most valuable type-strain genomes for metagenomic binning, comparative biology and taxonomic classification.</title>
        <authorList>
            <person name="Goeker M."/>
        </authorList>
    </citation>
    <scope>NUCLEOTIDE SEQUENCE [LARGE SCALE GENOMIC DNA]</scope>
    <source>
        <strain evidence="2 3">DSM 24179</strain>
    </source>
</reference>
<feature type="transmembrane region" description="Helical" evidence="1">
    <location>
        <begin position="919"/>
        <end position="944"/>
    </location>
</feature>
<dbReference type="InterPro" id="IPR001036">
    <property type="entry name" value="Acrflvin-R"/>
</dbReference>
<dbReference type="Gene3D" id="3.30.70.1430">
    <property type="entry name" value="Multidrug efflux transporter AcrB pore domain"/>
    <property type="match status" value="2"/>
</dbReference>
<feature type="transmembrane region" description="Helical" evidence="1">
    <location>
        <begin position="332"/>
        <end position="351"/>
    </location>
</feature>
<feature type="transmembrane region" description="Helical" evidence="1">
    <location>
        <begin position="358"/>
        <end position="378"/>
    </location>
</feature>